<feature type="transmembrane region" description="Helical" evidence="3">
    <location>
        <begin position="43"/>
        <end position="62"/>
    </location>
</feature>
<dbReference type="InterPro" id="IPR036188">
    <property type="entry name" value="FAD/NAD-bd_sf"/>
</dbReference>
<dbReference type="Gene3D" id="3.50.50.60">
    <property type="entry name" value="FAD/NAD(P)-binding domain"/>
    <property type="match status" value="2"/>
</dbReference>
<keyword evidence="1" id="KW-0285">Flavoprotein</keyword>
<dbReference type="PANTHER" id="PTHR48105">
    <property type="entry name" value="THIOREDOXIN REDUCTASE 1-RELATED-RELATED"/>
    <property type="match status" value="1"/>
</dbReference>
<dbReference type="Pfam" id="PF13237">
    <property type="entry name" value="Fer4_10"/>
    <property type="match status" value="1"/>
</dbReference>
<sequence>MKKACLPPDPGQTAIKTPAVNICYLLDRINRLKGYFVMSFDDLFATAIYSTPMLLILAYYMFGKKKKYVSSENIMTENVKAGLTEPASIHPVINLNRCKGCGSCITACPERKKNVLGLIDGKAELINPTYCIGHGACLRACPFDAITLVFGTEKRGVEIPNVSTSFETNVPGIYIAGELGGMGLIRNAITQGVKAMEFINKRNDPSTPDMLDILIVGAGPAGFAASLSALENKKKFKTIEQDSLGGTVYNFPRGKLVMTAPVELPVVGQMKFGETTKEILLEFWQKVEKDSGIEINYLEKVDAVTQLNPGFEVKTSKGVYKTHAILLAIGRRGTPRKLGVPGEEQPKVVYRLIDPAEYKGKHVLVVGGGDSALEAAIVIADEEGTTVSLSYRSEAFARAKEKNRQKVDQSAADGKLTVLMKSNVKEIGKDTVSIDHDGKLIEIPNDGIIVSAGGILPTPFLKEIGIEVEAKFGTT</sequence>
<dbReference type="InterPro" id="IPR017900">
    <property type="entry name" value="4Fe4S_Fe_S_CS"/>
</dbReference>
<accession>A0A3B0Y542</accession>
<dbReference type="InterPro" id="IPR050097">
    <property type="entry name" value="Ferredoxin-NADP_redctase_2"/>
</dbReference>
<dbReference type="EC" id="1.8.1.9" evidence="5"/>
<evidence type="ECO:0000313" key="5">
    <source>
        <dbReference type="EMBL" id="VAW69299.1"/>
    </source>
</evidence>
<evidence type="ECO:0000256" key="2">
    <source>
        <dbReference type="ARBA" id="ARBA00023002"/>
    </source>
</evidence>
<organism evidence="5">
    <name type="scientific">hydrothermal vent metagenome</name>
    <dbReference type="NCBI Taxonomy" id="652676"/>
    <lineage>
        <taxon>unclassified sequences</taxon>
        <taxon>metagenomes</taxon>
        <taxon>ecological metagenomes</taxon>
    </lineage>
</organism>
<dbReference type="InterPro" id="IPR017896">
    <property type="entry name" value="4Fe4S_Fe-S-bd"/>
</dbReference>
<dbReference type="Pfam" id="PF13738">
    <property type="entry name" value="Pyr_redox_3"/>
    <property type="match status" value="1"/>
</dbReference>
<dbReference type="PROSITE" id="PS51379">
    <property type="entry name" value="4FE4S_FER_2"/>
    <property type="match status" value="2"/>
</dbReference>
<protein>
    <submittedName>
        <fullName evidence="5">Thioredoxin reductase</fullName>
        <ecNumber evidence="5">1.8.1.9</ecNumber>
    </submittedName>
</protein>
<reference evidence="5" key="1">
    <citation type="submission" date="2018-06" db="EMBL/GenBank/DDBJ databases">
        <authorList>
            <person name="Zhirakovskaya E."/>
        </authorList>
    </citation>
    <scope>NUCLEOTIDE SEQUENCE</scope>
</reference>
<dbReference type="PRINTS" id="PR00368">
    <property type="entry name" value="FADPNR"/>
</dbReference>
<dbReference type="PROSITE" id="PS00198">
    <property type="entry name" value="4FE4S_FER_1"/>
    <property type="match status" value="1"/>
</dbReference>
<evidence type="ECO:0000259" key="4">
    <source>
        <dbReference type="PROSITE" id="PS51379"/>
    </source>
</evidence>
<evidence type="ECO:0000256" key="1">
    <source>
        <dbReference type="ARBA" id="ARBA00022630"/>
    </source>
</evidence>
<dbReference type="SUPFAM" id="SSF51905">
    <property type="entry name" value="FAD/NAD(P)-binding domain"/>
    <property type="match status" value="1"/>
</dbReference>
<keyword evidence="2 5" id="KW-0560">Oxidoreductase</keyword>
<dbReference type="Gene3D" id="3.30.70.20">
    <property type="match status" value="1"/>
</dbReference>
<name>A0A3B0Y542_9ZZZZ</name>
<dbReference type="AlphaFoldDB" id="A0A3B0Y542"/>
<evidence type="ECO:0000256" key="3">
    <source>
        <dbReference type="SAM" id="Phobius"/>
    </source>
</evidence>
<proteinExistence type="predicted"/>
<dbReference type="EMBL" id="UOFI01000151">
    <property type="protein sequence ID" value="VAW69299.1"/>
    <property type="molecule type" value="Genomic_DNA"/>
</dbReference>
<keyword evidence="3" id="KW-0812">Transmembrane</keyword>
<feature type="domain" description="4Fe-4S ferredoxin-type" evidence="4">
    <location>
        <begin position="122"/>
        <end position="151"/>
    </location>
</feature>
<keyword evidence="3" id="KW-1133">Transmembrane helix</keyword>
<dbReference type="SUPFAM" id="SSF54862">
    <property type="entry name" value="4Fe-4S ferredoxins"/>
    <property type="match status" value="1"/>
</dbReference>
<dbReference type="PRINTS" id="PR00469">
    <property type="entry name" value="PNDRDTASEII"/>
</dbReference>
<feature type="domain" description="4Fe-4S ferredoxin-type" evidence="4">
    <location>
        <begin position="89"/>
        <end position="121"/>
    </location>
</feature>
<keyword evidence="3" id="KW-0472">Membrane</keyword>
<dbReference type="GO" id="GO:0004791">
    <property type="term" value="F:thioredoxin-disulfide reductase (NADPH) activity"/>
    <property type="evidence" value="ECO:0007669"/>
    <property type="project" value="UniProtKB-EC"/>
</dbReference>
<gene>
    <name evidence="5" type="ORF">MNBD_GAMMA09-1634</name>
</gene>